<dbReference type="STRING" id="1453497.AT15_05025"/>
<keyword evidence="3" id="KW-1185">Reference proteome</keyword>
<feature type="transmembrane region" description="Helical" evidence="1">
    <location>
        <begin position="151"/>
        <end position="176"/>
    </location>
</feature>
<feature type="transmembrane region" description="Helical" evidence="1">
    <location>
        <begin position="76"/>
        <end position="92"/>
    </location>
</feature>
<keyword evidence="1" id="KW-0472">Membrane</keyword>
<feature type="transmembrane region" description="Helical" evidence="1">
    <location>
        <begin position="99"/>
        <end position="120"/>
    </location>
</feature>
<reference evidence="2 3" key="1">
    <citation type="submission" date="2014-02" db="EMBL/GenBank/DDBJ databases">
        <title>Kosmotoga genome sequencing.</title>
        <authorList>
            <person name="Pollo S.M."/>
            <person name="Charchuk R."/>
            <person name="Nesbo C.L."/>
        </authorList>
    </citation>
    <scope>NUCLEOTIDE SEQUENCE [LARGE SCALE GENOMIC DNA]</scope>
    <source>
        <strain evidence="2 3">S304</strain>
    </source>
</reference>
<proteinExistence type="predicted"/>
<dbReference type="OrthoDB" id="9845386at2"/>
<feature type="transmembrane region" description="Helical" evidence="1">
    <location>
        <begin position="126"/>
        <end position="144"/>
    </location>
</feature>
<accession>A0A176JVJ2</accession>
<evidence type="ECO:0000313" key="2">
    <source>
        <dbReference type="EMBL" id="OAA27582.1"/>
    </source>
</evidence>
<dbReference type="PATRIC" id="fig|1453497.3.peg.998"/>
<feature type="transmembrane region" description="Helical" evidence="1">
    <location>
        <begin position="26"/>
        <end position="43"/>
    </location>
</feature>
<keyword evidence="1" id="KW-0812">Transmembrane</keyword>
<name>A0A176JVJ2_9BACT</name>
<comment type="caution">
    <text evidence="2">The sequence shown here is derived from an EMBL/GenBank/DDBJ whole genome shotgun (WGS) entry which is preliminary data.</text>
</comment>
<gene>
    <name evidence="2" type="ORF">AT15_05025</name>
</gene>
<dbReference type="AlphaFoldDB" id="A0A176JVJ2"/>
<feature type="transmembrane region" description="Helical" evidence="1">
    <location>
        <begin position="48"/>
        <end position="64"/>
    </location>
</feature>
<dbReference type="RefSeq" id="WP_068348895.1">
    <property type="nucleotide sequence ID" value="NZ_JFHK01000026.1"/>
</dbReference>
<dbReference type="EMBL" id="JFHK01000026">
    <property type="protein sequence ID" value="OAA27582.1"/>
    <property type="molecule type" value="Genomic_DNA"/>
</dbReference>
<organism evidence="2 3">
    <name type="scientific">Kosmotoga arenicorallina S304</name>
    <dbReference type="NCBI Taxonomy" id="1453497"/>
    <lineage>
        <taxon>Bacteria</taxon>
        <taxon>Thermotogati</taxon>
        <taxon>Thermotogota</taxon>
        <taxon>Thermotogae</taxon>
        <taxon>Kosmotogales</taxon>
        <taxon>Kosmotogaceae</taxon>
        <taxon>Kosmotoga</taxon>
    </lineage>
</organism>
<evidence type="ECO:0000256" key="1">
    <source>
        <dbReference type="SAM" id="Phobius"/>
    </source>
</evidence>
<dbReference type="Proteomes" id="UP000077339">
    <property type="component" value="Unassembled WGS sequence"/>
</dbReference>
<feature type="transmembrane region" description="Helical" evidence="1">
    <location>
        <begin position="182"/>
        <end position="204"/>
    </location>
</feature>
<protein>
    <recommendedName>
        <fullName evidence="4">DUF4203 domain-containing protein</fullName>
    </recommendedName>
</protein>
<evidence type="ECO:0000313" key="3">
    <source>
        <dbReference type="Proteomes" id="UP000077339"/>
    </source>
</evidence>
<sequence length="231" mass="26000">MDEFVLWLKSADLESLRAFIKSFENFDPAILLIIAILGFVLAFLGRKIFIIPYTGAWVLAGYYMGYKFGSSAGKDIYGIELGLLCAILLPIISVKARKVFLFIISMLVTMFLCVYLFLSLNIGKDLNILNPYFFITGIIVALIVQKYESQLIITVTSLTGSFLSGIAIAGFLAIKFPNVPEALILILMVVLIFLVSFGIQFKYYAKERMELDTREEFLPVKERKKVNKSGK</sequence>
<evidence type="ECO:0008006" key="4">
    <source>
        <dbReference type="Google" id="ProtNLM"/>
    </source>
</evidence>
<keyword evidence="1" id="KW-1133">Transmembrane helix</keyword>